<dbReference type="EMBL" id="JABAFA010000020">
    <property type="protein sequence ID" value="NMD99135.1"/>
    <property type="molecule type" value="Genomic_DNA"/>
</dbReference>
<dbReference type="CDD" id="cd13624">
    <property type="entry name" value="PBP2_Arg_Lys_His"/>
    <property type="match status" value="1"/>
</dbReference>
<dbReference type="InterPro" id="IPR001638">
    <property type="entry name" value="Solute-binding_3/MltF_N"/>
</dbReference>
<dbReference type="Proteomes" id="UP000543804">
    <property type="component" value="Unassembled WGS sequence"/>
</dbReference>
<dbReference type="GO" id="GO:0015276">
    <property type="term" value="F:ligand-gated monoatomic ion channel activity"/>
    <property type="evidence" value="ECO:0007669"/>
    <property type="project" value="InterPro"/>
</dbReference>
<accession>A0A848BB49</accession>
<evidence type="ECO:0000259" key="4">
    <source>
        <dbReference type="SMART" id="SM00079"/>
    </source>
</evidence>
<feature type="signal peptide" evidence="2">
    <location>
        <begin position="1"/>
        <end position="21"/>
    </location>
</feature>
<dbReference type="AlphaFoldDB" id="A0A848BB49"/>
<name>A0A848BB49_9FIRM</name>
<dbReference type="RefSeq" id="WP_170077551.1">
    <property type="nucleotide sequence ID" value="NZ_JABAFA010000020.1"/>
</dbReference>
<keyword evidence="6" id="KW-1185">Reference proteome</keyword>
<reference evidence="5 6" key="1">
    <citation type="submission" date="2020-04" db="EMBL/GenBank/DDBJ databases">
        <authorList>
            <person name="Hitch T.C.A."/>
            <person name="Wylensek D."/>
            <person name="Clavel T."/>
        </authorList>
    </citation>
    <scope>NUCLEOTIDE SEQUENCE [LARGE SCALE GENOMIC DNA]</scope>
    <source>
        <strain evidence="5 6">PG-130-P53-12</strain>
    </source>
</reference>
<evidence type="ECO:0000313" key="6">
    <source>
        <dbReference type="Proteomes" id="UP000543804"/>
    </source>
</evidence>
<dbReference type="SMART" id="SM00062">
    <property type="entry name" value="PBPb"/>
    <property type="match status" value="1"/>
</dbReference>
<evidence type="ECO:0000256" key="1">
    <source>
        <dbReference type="ARBA" id="ARBA00022729"/>
    </source>
</evidence>
<feature type="chain" id="PRO_5038562815" evidence="2">
    <location>
        <begin position="22"/>
        <end position="267"/>
    </location>
</feature>
<feature type="domain" description="Solute-binding protein family 3/N-terminal" evidence="3">
    <location>
        <begin position="39"/>
        <end position="260"/>
    </location>
</feature>
<dbReference type="Pfam" id="PF00497">
    <property type="entry name" value="SBP_bac_3"/>
    <property type="match status" value="1"/>
</dbReference>
<keyword evidence="1 2" id="KW-0732">Signal</keyword>
<sequence length="267" mass="28749">MKKLFLLSLAACLLGALAMTAGCGSAPDSADTQATEPQVLRVGMDASYPPFGSQNQETKDYEGFDVDIIRAIAAEEGFAVEISNRSFDGLVPALQAREIDVAINDITITDDRRQSVDFSQPYYIAGLGVVVRADNDTIRTAEDLQGKTLGVSIGSTGEEAARKIPGADVRVFNAINEAFLEVQNGGVDAVVNDIPTNEYYVSHTGSKRVRTAEVALTKENLGIAVRKGNHALLAKIDDGLAKIKANGRFAEIYEKWFGKQPPQELLQ</sequence>
<evidence type="ECO:0000259" key="3">
    <source>
        <dbReference type="SMART" id="SM00062"/>
    </source>
</evidence>
<protein>
    <submittedName>
        <fullName evidence="5">Basic amino acid ABC transporter substrate-binding protein</fullName>
    </submittedName>
</protein>
<dbReference type="GO" id="GO:0016020">
    <property type="term" value="C:membrane"/>
    <property type="evidence" value="ECO:0007669"/>
    <property type="project" value="InterPro"/>
</dbReference>
<dbReference type="SMART" id="SM00079">
    <property type="entry name" value="PBPe"/>
    <property type="match status" value="1"/>
</dbReference>
<feature type="domain" description="Ionotropic glutamate receptor C-terminal" evidence="4">
    <location>
        <begin position="39"/>
        <end position="259"/>
    </location>
</feature>
<dbReference type="PANTHER" id="PTHR35936">
    <property type="entry name" value="MEMBRANE-BOUND LYTIC MUREIN TRANSGLYCOSYLASE F"/>
    <property type="match status" value="1"/>
</dbReference>
<comment type="caution">
    <text evidence="5">The sequence shown here is derived from an EMBL/GenBank/DDBJ whole genome shotgun (WGS) entry which is preliminary data.</text>
</comment>
<dbReference type="PROSITE" id="PS51257">
    <property type="entry name" value="PROKAR_LIPOPROTEIN"/>
    <property type="match status" value="1"/>
</dbReference>
<dbReference type="Gene3D" id="3.40.190.10">
    <property type="entry name" value="Periplasmic binding protein-like II"/>
    <property type="match status" value="2"/>
</dbReference>
<dbReference type="SUPFAM" id="SSF53850">
    <property type="entry name" value="Periplasmic binding protein-like II"/>
    <property type="match status" value="1"/>
</dbReference>
<dbReference type="PANTHER" id="PTHR35936:SF17">
    <property type="entry name" value="ARGININE-BINDING EXTRACELLULAR PROTEIN ARTP"/>
    <property type="match status" value="1"/>
</dbReference>
<evidence type="ECO:0000313" key="5">
    <source>
        <dbReference type="EMBL" id="NMD99135.1"/>
    </source>
</evidence>
<evidence type="ECO:0000256" key="2">
    <source>
        <dbReference type="SAM" id="SignalP"/>
    </source>
</evidence>
<organism evidence="5 6">
    <name type="scientific">Selenomonas bovis</name>
    <dbReference type="NCBI Taxonomy" id="416586"/>
    <lineage>
        <taxon>Bacteria</taxon>
        <taxon>Bacillati</taxon>
        <taxon>Bacillota</taxon>
        <taxon>Negativicutes</taxon>
        <taxon>Selenomonadales</taxon>
        <taxon>Selenomonadaceae</taxon>
        <taxon>Selenomonas</taxon>
    </lineage>
</organism>
<proteinExistence type="predicted"/>
<dbReference type="InterPro" id="IPR001320">
    <property type="entry name" value="Iontro_rcpt_C"/>
</dbReference>
<gene>
    <name evidence="5" type="ORF">HF878_06570</name>
</gene>